<sequence length="183" mass="20200">MHANLATYFLLIIGYTENANSPYYVGTSMIEANVIESKVSLQLAGGYLPVPSPMSPKISKVDGTPSNGCIQLDFVHASVGNDFDQLRQDIVDPPPRRRTTSIAVRDQLSSITAPMREDNDSESSSNPESDPGNGWGLEDIPGSDLWRPGFDPDRDEMEYFGESMYGLNNRDDNGFWSQYPGLD</sequence>
<evidence type="ECO:0000313" key="2">
    <source>
        <dbReference type="EMBL" id="KAF1964573.1"/>
    </source>
</evidence>
<organism evidence="2 3">
    <name type="scientific">Bimuria novae-zelandiae CBS 107.79</name>
    <dbReference type="NCBI Taxonomy" id="1447943"/>
    <lineage>
        <taxon>Eukaryota</taxon>
        <taxon>Fungi</taxon>
        <taxon>Dikarya</taxon>
        <taxon>Ascomycota</taxon>
        <taxon>Pezizomycotina</taxon>
        <taxon>Dothideomycetes</taxon>
        <taxon>Pleosporomycetidae</taxon>
        <taxon>Pleosporales</taxon>
        <taxon>Massarineae</taxon>
        <taxon>Didymosphaeriaceae</taxon>
        <taxon>Bimuria</taxon>
    </lineage>
</organism>
<dbReference type="AlphaFoldDB" id="A0A6A5UH97"/>
<evidence type="ECO:0000256" key="1">
    <source>
        <dbReference type="SAM" id="MobiDB-lite"/>
    </source>
</evidence>
<feature type="region of interest" description="Disordered" evidence="1">
    <location>
        <begin position="106"/>
        <end position="154"/>
    </location>
</feature>
<accession>A0A6A5UH97</accession>
<evidence type="ECO:0000313" key="3">
    <source>
        <dbReference type="Proteomes" id="UP000800036"/>
    </source>
</evidence>
<gene>
    <name evidence="2" type="ORF">BU23DRAFT_54091</name>
</gene>
<protein>
    <submittedName>
        <fullName evidence="2">Uncharacterized protein</fullName>
    </submittedName>
</protein>
<keyword evidence="3" id="KW-1185">Reference proteome</keyword>
<dbReference type="Proteomes" id="UP000800036">
    <property type="component" value="Unassembled WGS sequence"/>
</dbReference>
<name>A0A6A5UH97_9PLEO</name>
<feature type="compositionally biased region" description="Low complexity" evidence="1">
    <location>
        <begin position="122"/>
        <end position="132"/>
    </location>
</feature>
<dbReference type="OrthoDB" id="3788956at2759"/>
<dbReference type="EMBL" id="ML976781">
    <property type="protein sequence ID" value="KAF1964573.1"/>
    <property type="molecule type" value="Genomic_DNA"/>
</dbReference>
<proteinExistence type="predicted"/>
<reference evidence="2" key="1">
    <citation type="journal article" date="2020" name="Stud. Mycol.">
        <title>101 Dothideomycetes genomes: a test case for predicting lifestyles and emergence of pathogens.</title>
        <authorList>
            <person name="Haridas S."/>
            <person name="Albert R."/>
            <person name="Binder M."/>
            <person name="Bloem J."/>
            <person name="Labutti K."/>
            <person name="Salamov A."/>
            <person name="Andreopoulos B."/>
            <person name="Baker S."/>
            <person name="Barry K."/>
            <person name="Bills G."/>
            <person name="Bluhm B."/>
            <person name="Cannon C."/>
            <person name="Castanera R."/>
            <person name="Culley D."/>
            <person name="Daum C."/>
            <person name="Ezra D."/>
            <person name="Gonzalez J."/>
            <person name="Henrissat B."/>
            <person name="Kuo A."/>
            <person name="Liang C."/>
            <person name="Lipzen A."/>
            <person name="Lutzoni F."/>
            <person name="Magnuson J."/>
            <person name="Mondo S."/>
            <person name="Nolan M."/>
            <person name="Ohm R."/>
            <person name="Pangilinan J."/>
            <person name="Park H.-J."/>
            <person name="Ramirez L."/>
            <person name="Alfaro M."/>
            <person name="Sun H."/>
            <person name="Tritt A."/>
            <person name="Yoshinaga Y."/>
            <person name="Zwiers L.-H."/>
            <person name="Turgeon B."/>
            <person name="Goodwin S."/>
            <person name="Spatafora J."/>
            <person name="Crous P."/>
            <person name="Grigoriev I."/>
        </authorList>
    </citation>
    <scope>NUCLEOTIDE SEQUENCE</scope>
    <source>
        <strain evidence="2">CBS 107.79</strain>
    </source>
</reference>